<name>A0A6A4CL94_9STRA</name>
<feature type="domain" description="Crinkler effector protein N-terminal" evidence="4">
    <location>
        <begin position="3"/>
        <end position="111"/>
    </location>
</feature>
<evidence type="ECO:0000313" key="6">
    <source>
        <dbReference type="Proteomes" id="UP000434957"/>
    </source>
</evidence>
<evidence type="ECO:0000256" key="1">
    <source>
        <dbReference type="ARBA" id="ARBA00004340"/>
    </source>
</evidence>
<keyword evidence="3" id="KW-0964">Secreted</keyword>
<sequence>MKVSLTCALVGEVKSVFDVDIDDGKKVTKLKEAIKAEESEMIKCEADKMQLFLAKKGKAWLDWAEAAAVTLDEDGYLQGFEEMNLTLFVKDPKNFGEKFQPGEGKVHVLVVAPQREPPSTQPYPEGFPHLPRDALVEKLHDAVLSTNFVLLSSPSGSGKTSLLTLFRDRYPEIPCVAISLLNHSGPASQILSQHGIDVSKRTCLLHDDGAIFVVMLDDSQCQYDDMPFWSLLIKGSSSWIPLNVRIVISTTHSLESEWPESPVDFRSFRKGITRDDFLLCDDEVRQLFDLGNGLPSKLRSPALEEVIIQECAGHIGALRIFIDNVVEFFEKTSQQRQEVLAFCFSDTMVQAMGPLYGKNPSIPSSIELQTFLIKCLLDDYYYTMPLPLQCDERSCFTRLMEAGIIAEDANSLVKFTSPLATRYYSKYLFPKRGHHNPSSLNELIRKVIGNMSARVLRQSTVDKNDFLKEATFQHQFMEGLALWTEPACSICPELSKVFPVLPRPRGQRNIGEIDFYLGGNLHWGIELLFNGDKIGEHMPGFAVNGRYAALAAKEYAVIDFRCNESGAITKVARKPELITVFFKLGDFSSCRCIFGLNEDSEPISLNN</sequence>
<dbReference type="GO" id="GO:0005576">
    <property type="term" value="C:extracellular region"/>
    <property type="evidence" value="ECO:0007669"/>
    <property type="project" value="UniProtKB-SubCell"/>
</dbReference>
<protein>
    <recommendedName>
        <fullName evidence="4">Crinkler effector protein N-terminal domain-containing protein</fullName>
    </recommendedName>
</protein>
<comment type="caution">
    <text evidence="5">The sequence shown here is derived from an EMBL/GenBank/DDBJ whole genome shotgun (WGS) entry which is preliminary data.</text>
</comment>
<evidence type="ECO:0000259" key="4">
    <source>
        <dbReference type="Pfam" id="PF20147"/>
    </source>
</evidence>
<comment type="subcellular location">
    <subcellularLocation>
        <location evidence="1">Host cell</location>
    </subcellularLocation>
    <subcellularLocation>
        <location evidence="2">Secreted</location>
    </subcellularLocation>
</comment>
<dbReference type="Pfam" id="PF20147">
    <property type="entry name" value="Crinkler"/>
    <property type="match status" value="1"/>
</dbReference>
<evidence type="ECO:0000256" key="3">
    <source>
        <dbReference type="ARBA" id="ARBA00022525"/>
    </source>
</evidence>
<dbReference type="GO" id="GO:0043657">
    <property type="term" value="C:host cell"/>
    <property type="evidence" value="ECO:0007669"/>
    <property type="project" value="UniProtKB-SubCell"/>
</dbReference>
<reference evidence="5 6" key="1">
    <citation type="submission" date="2018-08" db="EMBL/GenBank/DDBJ databases">
        <title>Genomic investigation of the strawberry pathogen Phytophthora fragariae indicates pathogenicity is determined by transcriptional variation in three key races.</title>
        <authorList>
            <person name="Adams T.M."/>
            <person name="Armitage A.D."/>
            <person name="Sobczyk M.K."/>
            <person name="Bates H.J."/>
            <person name="Dunwell J.M."/>
            <person name="Nellist C.F."/>
            <person name="Harrison R.J."/>
        </authorList>
    </citation>
    <scope>NUCLEOTIDE SEQUENCE [LARGE SCALE GENOMIC DNA]</scope>
    <source>
        <strain evidence="5 6">SCRP333</strain>
    </source>
</reference>
<dbReference type="InterPro" id="IPR027417">
    <property type="entry name" value="P-loop_NTPase"/>
</dbReference>
<gene>
    <name evidence="5" type="ORF">PR003_g25048</name>
</gene>
<dbReference type="AlphaFoldDB" id="A0A6A4CL94"/>
<keyword evidence="6" id="KW-1185">Reference proteome</keyword>
<evidence type="ECO:0000313" key="5">
    <source>
        <dbReference type="EMBL" id="KAE9291392.1"/>
    </source>
</evidence>
<dbReference type="Proteomes" id="UP000434957">
    <property type="component" value="Unassembled WGS sequence"/>
</dbReference>
<dbReference type="InterPro" id="IPR045379">
    <property type="entry name" value="Crinkler_N"/>
</dbReference>
<dbReference type="SUPFAM" id="SSF52540">
    <property type="entry name" value="P-loop containing nucleoside triphosphate hydrolases"/>
    <property type="match status" value="1"/>
</dbReference>
<evidence type="ECO:0000256" key="2">
    <source>
        <dbReference type="ARBA" id="ARBA00004613"/>
    </source>
</evidence>
<organism evidence="5 6">
    <name type="scientific">Phytophthora rubi</name>
    <dbReference type="NCBI Taxonomy" id="129364"/>
    <lineage>
        <taxon>Eukaryota</taxon>
        <taxon>Sar</taxon>
        <taxon>Stramenopiles</taxon>
        <taxon>Oomycota</taxon>
        <taxon>Peronosporomycetes</taxon>
        <taxon>Peronosporales</taxon>
        <taxon>Peronosporaceae</taxon>
        <taxon>Phytophthora</taxon>
    </lineage>
</organism>
<accession>A0A6A4CL94</accession>
<proteinExistence type="predicted"/>
<dbReference type="EMBL" id="QXFT01002926">
    <property type="protein sequence ID" value="KAE9291392.1"/>
    <property type="molecule type" value="Genomic_DNA"/>
</dbReference>